<dbReference type="AlphaFoldDB" id="A0A6C0CAL8"/>
<dbReference type="EMBL" id="MN739358">
    <property type="protein sequence ID" value="QHT00745.1"/>
    <property type="molecule type" value="Genomic_DNA"/>
</dbReference>
<evidence type="ECO:0000259" key="1">
    <source>
        <dbReference type="Pfam" id="PF13538"/>
    </source>
</evidence>
<sequence length="517" mass="59792">MQLNSKQLISLEKIKKFVGQNNEQYFYLLGYAGTGKTFMTNIFVNELITSNVISHVYICAPTHTALNVLECYFKSNELNKNNKEKMTFMTIHKLFGFIPLISNKDGKQKFISKNQPKMLKKIKNKLIIIDECSMISKDIVVSIDKYVRSCPEAKIIFLGDSAQLPPVKEPLSVIFSQIPEKYEFHIIMDEMMRTKSDDIKTVATIVRTWNRRDNLGKLLVPVYKNATNPKTFKLYYKSDDHVKSSWFKSYMRKIKAGKSPIILTWKNSTSDMYNNIIRQHIHKTQKLDELNNFKVGDYAMFTKYYCAKLLPTEEKKDDEEPDVANTYFYTANMIKINSVANKNKQIHDWGTALMVEPQTGIDFAYNKLIKKISKMNMTFKIDVFQAQRLENSSNYAVNPSEKITSGSYIVQTISRDDLEEYQNVLSVVRKHFEFFFTEHKSNSHNERLWKIYHTKLIKPYAELSFGYSITTHKSQGSTFDAVMVDGQDICDNPNGSEAIKALYTATTRASNELAFLI</sequence>
<feature type="domain" description="UvrD-like helicase C-terminal" evidence="1">
    <location>
        <begin position="466"/>
        <end position="514"/>
    </location>
</feature>
<dbReference type="Gene3D" id="3.40.50.300">
    <property type="entry name" value="P-loop containing nucleotide triphosphate hydrolases"/>
    <property type="match status" value="2"/>
</dbReference>
<protein>
    <recommendedName>
        <fullName evidence="1">UvrD-like helicase C-terminal domain-containing protein</fullName>
    </recommendedName>
</protein>
<proteinExistence type="predicted"/>
<accession>A0A6C0CAL8</accession>
<dbReference type="InterPro" id="IPR027785">
    <property type="entry name" value="UvrD-like_helicase_C"/>
</dbReference>
<reference evidence="2" key="1">
    <citation type="journal article" date="2020" name="Nature">
        <title>Giant virus diversity and host interactions through global metagenomics.</title>
        <authorList>
            <person name="Schulz F."/>
            <person name="Roux S."/>
            <person name="Paez-Espino D."/>
            <person name="Jungbluth S."/>
            <person name="Walsh D.A."/>
            <person name="Denef V.J."/>
            <person name="McMahon K.D."/>
            <person name="Konstantinidis K.T."/>
            <person name="Eloe-Fadrosh E.A."/>
            <person name="Kyrpides N.C."/>
            <person name="Woyke T."/>
        </authorList>
    </citation>
    <scope>NUCLEOTIDE SEQUENCE</scope>
    <source>
        <strain evidence="2">GVMAG-M-3300020192-26</strain>
    </source>
</reference>
<dbReference type="SUPFAM" id="SSF52540">
    <property type="entry name" value="P-loop containing nucleoside triphosphate hydrolases"/>
    <property type="match status" value="1"/>
</dbReference>
<dbReference type="CDD" id="cd18809">
    <property type="entry name" value="SF1_C_RecD"/>
    <property type="match status" value="1"/>
</dbReference>
<dbReference type="InterPro" id="IPR027417">
    <property type="entry name" value="P-loop_NTPase"/>
</dbReference>
<name>A0A6C0CAL8_9ZZZZ</name>
<organism evidence="2">
    <name type="scientific">viral metagenome</name>
    <dbReference type="NCBI Taxonomy" id="1070528"/>
    <lineage>
        <taxon>unclassified sequences</taxon>
        <taxon>metagenomes</taxon>
        <taxon>organismal metagenomes</taxon>
    </lineage>
</organism>
<dbReference type="Pfam" id="PF13538">
    <property type="entry name" value="UvrD_C_2"/>
    <property type="match status" value="1"/>
</dbReference>
<dbReference type="Pfam" id="PF13245">
    <property type="entry name" value="AAA_19"/>
    <property type="match status" value="1"/>
</dbReference>
<evidence type="ECO:0000313" key="2">
    <source>
        <dbReference type="EMBL" id="QHT00745.1"/>
    </source>
</evidence>